<name>A0A8J2XJT0_9MICO</name>
<dbReference type="InterPro" id="IPR000422">
    <property type="entry name" value="DHBP_synthase_RibB"/>
</dbReference>
<dbReference type="GO" id="GO:0000287">
    <property type="term" value="F:magnesium ion binding"/>
    <property type="evidence" value="ECO:0007669"/>
    <property type="project" value="UniProtKB-UniRule"/>
</dbReference>
<dbReference type="InterPro" id="IPR036144">
    <property type="entry name" value="RibA-like_sf"/>
</dbReference>
<evidence type="ECO:0000256" key="12">
    <source>
        <dbReference type="ARBA" id="ARBA00022833"/>
    </source>
</evidence>
<dbReference type="Proteomes" id="UP000616114">
    <property type="component" value="Unassembled WGS sequence"/>
</dbReference>
<evidence type="ECO:0000256" key="11">
    <source>
        <dbReference type="ARBA" id="ARBA00022801"/>
    </source>
</evidence>
<comment type="similarity">
    <text evidence="18">Belongs to the DHBP synthase family.</text>
</comment>
<feature type="site" description="Essential for catalytic activity" evidence="18">
    <location>
        <position position="126"/>
    </location>
</feature>
<keyword evidence="22" id="KW-1185">Reference proteome</keyword>
<comment type="catalytic activity">
    <reaction evidence="1 18">
        <text>D-ribulose 5-phosphate = (2S)-2-hydroxy-3-oxobutyl phosphate + formate + H(+)</text>
        <dbReference type="Rhea" id="RHEA:18457"/>
        <dbReference type="ChEBI" id="CHEBI:15378"/>
        <dbReference type="ChEBI" id="CHEBI:15740"/>
        <dbReference type="ChEBI" id="CHEBI:58121"/>
        <dbReference type="ChEBI" id="CHEBI:58830"/>
        <dbReference type="EC" id="4.1.99.12"/>
    </reaction>
</comment>
<feature type="binding site" evidence="18">
    <location>
        <position position="28"/>
    </location>
    <ligand>
        <name>Mg(2+)</name>
        <dbReference type="ChEBI" id="CHEBI:18420"/>
        <label>1</label>
    </ligand>
</feature>
<dbReference type="InterPro" id="IPR032677">
    <property type="entry name" value="GTP_cyclohydro_II"/>
</dbReference>
<feature type="binding site" evidence="18">
    <location>
        <begin position="140"/>
        <end position="144"/>
    </location>
    <ligand>
        <name>D-ribulose 5-phosphate</name>
        <dbReference type="ChEBI" id="CHEBI:58121"/>
    </ligand>
</feature>
<dbReference type="HAMAP" id="MF_00180">
    <property type="entry name" value="RibB"/>
    <property type="match status" value="1"/>
</dbReference>
<comment type="catalytic activity">
    <reaction evidence="17">
        <text>GTP + 4 H2O = 2,5-diamino-6-hydroxy-4-(5-phosphoribosylamino)-pyrimidine + formate + 2 phosphate + 3 H(+)</text>
        <dbReference type="Rhea" id="RHEA:23704"/>
        <dbReference type="ChEBI" id="CHEBI:15377"/>
        <dbReference type="ChEBI" id="CHEBI:15378"/>
        <dbReference type="ChEBI" id="CHEBI:15740"/>
        <dbReference type="ChEBI" id="CHEBI:37565"/>
        <dbReference type="ChEBI" id="CHEBI:43474"/>
        <dbReference type="ChEBI" id="CHEBI:58614"/>
        <dbReference type="EC" id="3.5.4.25"/>
    </reaction>
</comment>
<feature type="site" description="Essential for catalytic activity" evidence="18">
    <location>
        <position position="164"/>
    </location>
</feature>
<dbReference type="GO" id="GO:0005829">
    <property type="term" value="C:cytosol"/>
    <property type="evidence" value="ECO:0007669"/>
    <property type="project" value="TreeGrafter"/>
</dbReference>
<accession>A0A8J2XJT0</accession>
<feature type="binding site" evidence="18">
    <location>
        <position position="32"/>
    </location>
    <ligand>
        <name>D-ribulose 5-phosphate</name>
        <dbReference type="ChEBI" id="CHEBI:58121"/>
    </ligand>
</feature>
<evidence type="ECO:0000256" key="17">
    <source>
        <dbReference type="ARBA" id="ARBA00049295"/>
    </source>
</evidence>
<evidence type="ECO:0000256" key="4">
    <source>
        <dbReference type="ARBA" id="ARBA00002284"/>
    </source>
</evidence>
<dbReference type="GO" id="GO:0008686">
    <property type="term" value="F:3,4-dihydroxy-2-butanone-4-phosphate synthase activity"/>
    <property type="evidence" value="ECO:0007669"/>
    <property type="project" value="UniProtKB-UniRule"/>
</dbReference>
<dbReference type="NCBIfam" id="NF001591">
    <property type="entry name" value="PRK00393.1"/>
    <property type="match status" value="1"/>
</dbReference>
<feature type="compositionally biased region" description="Low complexity" evidence="19">
    <location>
        <begin position="227"/>
        <end position="241"/>
    </location>
</feature>
<feature type="compositionally biased region" description="Low complexity" evidence="19">
    <location>
        <begin position="252"/>
        <end position="269"/>
    </location>
</feature>
<keyword evidence="13 18" id="KW-0460">Magnesium</keyword>
<evidence type="ECO:0000256" key="18">
    <source>
        <dbReference type="HAMAP-Rule" id="MF_00180"/>
    </source>
</evidence>
<dbReference type="GO" id="GO:0005525">
    <property type="term" value="F:GTP binding"/>
    <property type="evidence" value="ECO:0007669"/>
    <property type="project" value="UniProtKB-KW"/>
</dbReference>
<dbReference type="FunFam" id="3.90.870.10:FF:000001">
    <property type="entry name" value="Riboflavin biosynthesis protein RibBA"/>
    <property type="match status" value="1"/>
</dbReference>
<dbReference type="GO" id="GO:0003935">
    <property type="term" value="F:GTP cyclohydrolase II activity"/>
    <property type="evidence" value="ECO:0007669"/>
    <property type="project" value="UniProtKB-EC"/>
</dbReference>
<comment type="pathway">
    <text evidence="5">Cofactor biosynthesis; riboflavin biosynthesis; 5-amino-6-(D-ribitylamino)uracil from GTP: step 1/4.</text>
</comment>
<dbReference type="SUPFAM" id="SSF142695">
    <property type="entry name" value="RibA-like"/>
    <property type="match status" value="1"/>
</dbReference>
<comment type="caution">
    <text evidence="21">The sequence shown here is derived from an EMBL/GenBank/DDBJ whole genome shotgun (WGS) entry which is preliminary data.</text>
</comment>
<dbReference type="EMBL" id="BMFY01000012">
    <property type="protein sequence ID" value="GGA22216.1"/>
    <property type="molecule type" value="Genomic_DNA"/>
</dbReference>
<comment type="function">
    <text evidence="4 18">Catalyzes the conversion of D-ribulose 5-phosphate to formate and 3,4-dihydroxy-2-butanone 4-phosphate.</text>
</comment>
<evidence type="ECO:0000256" key="13">
    <source>
        <dbReference type="ARBA" id="ARBA00022842"/>
    </source>
</evidence>
<dbReference type="PANTHER" id="PTHR21327:SF18">
    <property type="entry name" value="3,4-DIHYDROXY-2-BUTANONE 4-PHOSPHATE SYNTHASE"/>
    <property type="match status" value="1"/>
</dbReference>
<evidence type="ECO:0000256" key="2">
    <source>
        <dbReference type="ARBA" id="ARBA00001936"/>
    </source>
</evidence>
<dbReference type="Pfam" id="PF00925">
    <property type="entry name" value="GTP_cyclohydro2"/>
    <property type="match status" value="1"/>
</dbReference>
<dbReference type="GO" id="GO:0030145">
    <property type="term" value="F:manganese ion binding"/>
    <property type="evidence" value="ECO:0007669"/>
    <property type="project" value="UniProtKB-UniRule"/>
</dbReference>
<evidence type="ECO:0000256" key="16">
    <source>
        <dbReference type="ARBA" id="ARBA00023239"/>
    </source>
</evidence>
<evidence type="ECO:0000313" key="22">
    <source>
        <dbReference type="Proteomes" id="UP000616114"/>
    </source>
</evidence>
<comment type="similarity">
    <text evidence="7">In the N-terminal section; belongs to the DHBP synthase family.</text>
</comment>
<keyword evidence="15 18" id="KW-0464">Manganese</keyword>
<dbReference type="PANTHER" id="PTHR21327">
    <property type="entry name" value="GTP CYCLOHYDROLASE II-RELATED"/>
    <property type="match status" value="1"/>
</dbReference>
<sequence length="464" mass="48963">MSFSTVHQAVAQIARGGLVVVVDDEDRENEGDLIMAAQTATAESLGFMIRYSSGVVCAPLPRNHAERLELPPMVAQNQDPRGTAYTLSCDAREGVSTGISAADRARTVNLLADPLTTADDLVRPGHIFPLIARDGGVLERPGHTEAAVDLARLAGLQPAGVIAELVHDDGSMMRLPALEEFAAEHDLPLISIEQLAGHLQTIADTASSTTPGTDASPPPVHLDSGGADTIAPAPRPATTAASDGAMRPGAEPTLAPATASAADPDASLPALPPTVSLPTAHGDFHARAWRIGAHEYLSLSREARDAAADALPLVRVHSECLTGDVFGSYRCDCGEQLHEALARIAGEGGTLIYMAAHEGRGIGLVNKLAAYRLQEEGYDTVDANLRLGLPEDSRSYEAAAVILRTLGQTRIRLLSNNPAKERALRGLGIEVAATEQLEVPARPDNARYLTTKRDRMHHQLSGLA</sequence>
<dbReference type="Pfam" id="PF00926">
    <property type="entry name" value="DHBP_synthase"/>
    <property type="match status" value="1"/>
</dbReference>
<dbReference type="Gene3D" id="3.40.50.10990">
    <property type="entry name" value="GTP cyclohydrolase II"/>
    <property type="match status" value="1"/>
</dbReference>
<keyword evidence="8 18" id="KW-0686">Riboflavin biosynthesis</keyword>
<keyword evidence="10" id="KW-0547">Nucleotide-binding</keyword>
<dbReference type="EC" id="4.1.99.12" evidence="18"/>
<dbReference type="CDD" id="cd00641">
    <property type="entry name" value="GTP_cyclohydro2"/>
    <property type="match status" value="1"/>
</dbReference>
<keyword evidence="9 18" id="KW-0479">Metal-binding</keyword>
<evidence type="ECO:0000256" key="10">
    <source>
        <dbReference type="ARBA" id="ARBA00022741"/>
    </source>
</evidence>
<evidence type="ECO:0000256" key="8">
    <source>
        <dbReference type="ARBA" id="ARBA00022619"/>
    </source>
</evidence>
<keyword evidence="12" id="KW-0862">Zinc</keyword>
<gene>
    <name evidence="18" type="primary">ribB</name>
    <name evidence="21" type="ORF">GCM10011333_26590</name>
</gene>
<protein>
    <recommendedName>
        <fullName evidence="18">3,4-dihydroxy-2-butanone 4-phosphate synthase</fullName>
        <shortName evidence="18">DHBP synthase</shortName>
        <ecNumber evidence="18">4.1.99.12</ecNumber>
    </recommendedName>
</protein>
<dbReference type="InterPro" id="IPR017945">
    <property type="entry name" value="DHBP_synth_RibB-like_a/b_dom"/>
</dbReference>
<dbReference type="NCBIfam" id="TIGR00506">
    <property type="entry name" value="ribB"/>
    <property type="match status" value="1"/>
</dbReference>
<reference evidence="21" key="1">
    <citation type="journal article" date="2014" name="Int. J. Syst. Evol. Microbiol.">
        <title>Complete genome sequence of Corynebacterium casei LMG S-19264T (=DSM 44701T), isolated from a smear-ripened cheese.</title>
        <authorList>
            <consortium name="US DOE Joint Genome Institute (JGI-PGF)"/>
            <person name="Walter F."/>
            <person name="Albersmeier A."/>
            <person name="Kalinowski J."/>
            <person name="Ruckert C."/>
        </authorList>
    </citation>
    <scope>NUCLEOTIDE SEQUENCE</scope>
    <source>
        <strain evidence="21">CGMCC 1.12785</strain>
    </source>
</reference>
<comment type="cofactor">
    <cofactor evidence="18">
        <name>Mg(2+)</name>
        <dbReference type="ChEBI" id="CHEBI:18420"/>
    </cofactor>
    <cofactor evidence="18">
        <name>Mn(2+)</name>
        <dbReference type="ChEBI" id="CHEBI:29035"/>
    </cofactor>
    <text evidence="18">Binds 2 divalent metal cations per subunit. Magnesium or manganese.</text>
</comment>
<evidence type="ECO:0000256" key="14">
    <source>
        <dbReference type="ARBA" id="ARBA00023134"/>
    </source>
</evidence>
<keyword evidence="14" id="KW-0342">GTP-binding</keyword>
<evidence type="ECO:0000256" key="5">
    <source>
        <dbReference type="ARBA" id="ARBA00004853"/>
    </source>
</evidence>
<feature type="binding site" evidence="18">
    <location>
        <position position="143"/>
    </location>
    <ligand>
        <name>Mg(2+)</name>
        <dbReference type="ChEBI" id="CHEBI:18420"/>
        <label>2</label>
    </ligand>
</feature>
<proteinExistence type="inferred from homology"/>
<reference evidence="21" key="2">
    <citation type="submission" date="2020-09" db="EMBL/GenBank/DDBJ databases">
        <authorList>
            <person name="Sun Q."/>
            <person name="Zhou Y."/>
        </authorList>
    </citation>
    <scope>NUCLEOTIDE SEQUENCE</scope>
    <source>
        <strain evidence="21">CGMCC 1.12785</strain>
    </source>
</reference>
<dbReference type="SUPFAM" id="SSF55821">
    <property type="entry name" value="YrdC/RibB"/>
    <property type="match status" value="1"/>
</dbReference>
<evidence type="ECO:0000256" key="1">
    <source>
        <dbReference type="ARBA" id="ARBA00000141"/>
    </source>
</evidence>
<dbReference type="GO" id="GO:0009231">
    <property type="term" value="P:riboflavin biosynthetic process"/>
    <property type="evidence" value="ECO:0007669"/>
    <property type="project" value="UniProtKB-UniRule"/>
</dbReference>
<feature type="region of interest" description="Disordered" evidence="19">
    <location>
        <begin position="205"/>
        <end position="274"/>
    </location>
</feature>
<dbReference type="Gene3D" id="3.90.870.10">
    <property type="entry name" value="DHBP synthase"/>
    <property type="match status" value="1"/>
</dbReference>
<evidence type="ECO:0000256" key="3">
    <source>
        <dbReference type="ARBA" id="ARBA00001947"/>
    </source>
</evidence>
<comment type="cofactor">
    <cofactor evidence="3">
        <name>Zn(2+)</name>
        <dbReference type="ChEBI" id="CHEBI:29105"/>
    </cofactor>
</comment>
<comment type="subunit">
    <text evidence="18">Homodimer.</text>
</comment>
<comment type="cofactor">
    <cofactor evidence="2">
        <name>Mn(2+)</name>
        <dbReference type="ChEBI" id="CHEBI:29035"/>
    </cofactor>
</comment>
<organism evidence="21 22">
    <name type="scientific">Sediminivirga luteola</name>
    <dbReference type="NCBI Taxonomy" id="1774748"/>
    <lineage>
        <taxon>Bacteria</taxon>
        <taxon>Bacillati</taxon>
        <taxon>Actinomycetota</taxon>
        <taxon>Actinomycetes</taxon>
        <taxon>Micrococcales</taxon>
        <taxon>Brevibacteriaceae</taxon>
        <taxon>Sediminivirga</taxon>
    </lineage>
</organism>
<feature type="binding site" evidence="18">
    <location>
        <position position="28"/>
    </location>
    <ligand>
        <name>Mg(2+)</name>
        <dbReference type="ChEBI" id="CHEBI:18420"/>
        <label>2</label>
    </ligand>
</feature>
<evidence type="ECO:0000256" key="6">
    <source>
        <dbReference type="ARBA" id="ARBA00004904"/>
    </source>
</evidence>
<evidence type="ECO:0000256" key="9">
    <source>
        <dbReference type="ARBA" id="ARBA00022723"/>
    </source>
</evidence>
<dbReference type="UniPathway" id="UPA00275">
    <property type="reaction ID" value="UER00399"/>
</dbReference>
<evidence type="ECO:0000256" key="15">
    <source>
        <dbReference type="ARBA" id="ARBA00023211"/>
    </source>
</evidence>
<keyword evidence="16 18" id="KW-0456">Lyase</keyword>
<evidence type="ECO:0000256" key="19">
    <source>
        <dbReference type="SAM" id="MobiDB-lite"/>
    </source>
</evidence>
<evidence type="ECO:0000313" key="21">
    <source>
        <dbReference type="EMBL" id="GGA22216.1"/>
    </source>
</evidence>
<dbReference type="InterPro" id="IPR000926">
    <property type="entry name" value="RibA"/>
</dbReference>
<dbReference type="AlphaFoldDB" id="A0A8J2XJT0"/>
<feature type="domain" description="GTP cyclohydrolase II" evidence="20">
    <location>
        <begin position="275"/>
        <end position="433"/>
    </location>
</feature>
<evidence type="ECO:0000256" key="7">
    <source>
        <dbReference type="ARBA" id="ARBA00005520"/>
    </source>
</evidence>
<dbReference type="RefSeq" id="WP_188551380.1">
    <property type="nucleotide sequence ID" value="NZ_BMFY01000012.1"/>
</dbReference>
<evidence type="ECO:0000259" key="20">
    <source>
        <dbReference type="Pfam" id="PF00925"/>
    </source>
</evidence>
<feature type="binding site" evidence="18">
    <location>
        <begin position="27"/>
        <end position="28"/>
    </location>
    <ligand>
        <name>D-ribulose 5-phosphate</name>
        <dbReference type="ChEBI" id="CHEBI:58121"/>
    </ligand>
</feature>
<keyword evidence="11" id="KW-0378">Hydrolase</keyword>
<dbReference type="PIRSF" id="PIRSF001259">
    <property type="entry name" value="RibA"/>
    <property type="match status" value="1"/>
</dbReference>
<comment type="pathway">
    <text evidence="6 18">Cofactor biosynthesis; riboflavin biosynthesis; 2-hydroxy-3-oxobutyl phosphate from D-ribulose 5-phosphate: step 1/1.</text>
</comment>